<dbReference type="KEGG" id="cceu:CBR64_20510"/>
<reference evidence="1 2" key="1">
    <citation type="submission" date="2017-05" db="EMBL/GenBank/DDBJ databases">
        <authorList>
            <person name="Song R."/>
            <person name="Chenine A.L."/>
            <person name="Ruprecht R.M."/>
        </authorList>
    </citation>
    <scope>NUCLEOTIDE SEQUENCE [LARGE SCALE GENOMIC DNA]</scope>
    <source>
        <strain evidence="1 2">PSBB019</strain>
    </source>
</reference>
<evidence type="ECO:0000313" key="2">
    <source>
        <dbReference type="Proteomes" id="UP000196228"/>
    </source>
</evidence>
<organism evidence="1 2">
    <name type="scientific">Cellulosimicrobium cellulans</name>
    <name type="common">Arthrobacter luteus</name>
    <dbReference type="NCBI Taxonomy" id="1710"/>
    <lineage>
        <taxon>Bacteria</taxon>
        <taxon>Bacillati</taxon>
        <taxon>Actinomycetota</taxon>
        <taxon>Actinomycetes</taxon>
        <taxon>Micrococcales</taxon>
        <taxon>Promicromonosporaceae</taxon>
        <taxon>Cellulosimicrobium</taxon>
    </lineage>
</organism>
<dbReference type="RefSeq" id="WP_087472362.1">
    <property type="nucleotide sequence ID" value="NZ_CP021383.1"/>
</dbReference>
<evidence type="ECO:0000313" key="1">
    <source>
        <dbReference type="EMBL" id="ARU53459.1"/>
    </source>
</evidence>
<gene>
    <name evidence="1" type="ORF">CBR64_20510</name>
</gene>
<dbReference type="EMBL" id="CP021383">
    <property type="protein sequence ID" value="ARU53459.1"/>
    <property type="molecule type" value="Genomic_DNA"/>
</dbReference>
<dbReference type="OrthoDB" id="5144746at2"/>
<dbReference type="AlphaFoldDB" id="A0A1Y0HZN4"/>
<accession>A0A1Y0HZN4</accession>
<sequence>MRLNWGQFKDGTYEAVAREGEYRIVPRGNEWCLEKPYPTPGRIGGFSTPAEAMAWGQDLHHAARGPRVRTPQPSWPTVDEFAEMVDVHPTALRSWIAVHAGGSTSPRRRLDPTTQQRIRTFYKTHTNR</sequence>
<name>A0A1Y0HZN4_CELCE</name>
<dbReference type="Proteomes" id="UP000196228">
    <property type="component" value="Chromosome"/>
</dbReference>
<protein>
    <submittedName>
        <fullName evidence="1">Uncharacterized protein</fullName>
    </submittedName>
</protein>
<proteinExistence type="predicted"/>